<dbReference type="SUPFAM" id="SSF54631">
    <property type="entry name" value="CBS-domain pair"/>
    <property type="match status" value="1"/>
</dbReference>
<feature type="transmembrane region" description="Helical" evidence="9">
    <location>
        <begin position="388"/>
        <end position="413"/>
    </location>
</feature>
<dbReference type="SUPFAM" id="SSF161093">
    <property type="entry name" value="MgtE membrane domain-like"/>
    <property type="match status" value="1"/>
</dbReference>
<evidence type="ECO:0000256" key="9">
    <source>
        <dbReference type="SAM" id="Phobius"/>
    </source>
</evidence>
<feature type="transmembrane region" description="Helical" evidence="9">
    <location>
        <begin position="286"/>
        <end position="306"/>
    </location>
</feature>
<dbReference type="CDD" id="cd04606">
    <property type="entry name" value="CBS_pair_Mg_transporter"/>
    <property type="match status" value="1"/>
</dbReference>
<dbReference type="Pfam" id="PF00571">
    <property type="entry name" value="CBS"/>
    <property type="match status" value="2"/>
</dbReference>
<dbReference type="SUPFAM" id="SSF158791">
    <property type="entry name" value="MgtE N-terminal domain-like"/>
    <property type="match status" value="1"/>
</dbReference>
<dbReference type="InterPro" id="IPR000644">
    <property type="entry name" value="CBS_dom"/>
</dbReference>
<sequence length="449" mass="48816">MKPKIKKHVDRIHAIAGGHERFNPTDTAKSLVKLRGYDVGLFFSNLSKLTHQHLGEVLLELPADAFAAAAERLPPHRLARAAEAIESDEATDLIQDIRQADATLAEKILSLMAHEERREVLELSKFEEDQAGAYMEREFLAAHPDDTVGDVKTLIRLFRQNEPAAPIIKLFVTNDEGLLLGTLHFTDLILFDDATTIEEILQRGDRKAPLSIRPASPIADVVRLFEEYDLNIIAVVNSEGKLIGRIVYDDIYDMIRQIETDQAYGLAGVDDEAEESSVSRAAHQRLIWLLFNLVAIMAASAVINLFDATIASYIALAALLPIIAALGGNAGMQALTVTIRKIALGEIEYDGVSAAVKREALIVLANGLSIAVVAALIVSLWFGDIRLGAIVAGALLLNLLVAGTAGTLIPLGLHRLGIDPAVASSIFLTTTTDVFGFFIFLFLAQTFLL</sequence>
<proteinExistence type="inferred from homology"/>
<keyword evidence="4 9" id="KW-0812">Transmembrane</keyword>
<evidence type="ECO:0000256" key="6">
    <source>
        <dbReference type="ARBA" id="ARBA00022989"/>
    </source>
</evidence>
<dbReference type="EMBL" id="CP147920">
    <property type="protein sequence ID" value="XAU15916.1"/>
    <property type="molecule type" value="Genomic_DNA"/>
</dbReference>
<dbReference type="Gene3D" id="1.25.60.10">
    <property type="entry name" value="MgtE N-terminal domain-like"/>
    <property type="match status" value="1"/>
</dbReference>
<dbReference type="SMART" id="SM00924">
    <property type="entry name" value="MgtE_N"/>
    <property type="match status" value="1"/>
</dbReference>
<evidence type="ECO:0000256" key="3">
    <source>
        <dbReference type="ARBA" id="ARBA00022448"/>
    </source>
</evidence>
<dbReference type="Gene3D" id="1.10.357.20">
    <property type="entry name" value="SLC41 divalent cation transporters, integral membrane domain"/>
    <property type="match status" value="1"/>
</dbReference>
<dbReference type="InterPro" id="IPR006669">
    <property type="entry name" value="MgtE_transporter"/>
</dbReference>
<keyword evidence="6 9" id="KW-1133">Transmembrane helix</keyword>
<dbReference type="RefSeq" id="WP_345973284.1">
    <property type="nucleotide sequence ID" value="NZ_CP147920.1"/>
</dbReference>
<feature type="transmembrane region" description="Helical" evidence="9">
    <location>
        <begin position="312"/>
        <end position="339"/>
    </location>
</feature>
<dbReference type="InterPro" id="IPR006668">
    <property type="entry name" value="Mg_transptr_MgtE_intracell_dom"/>
</dbReference>
<dbReference type="InterPro" id="IPR006667">
    <property type="entry name" value="SLC41_membr_dom"/>
</dbReference>
<evidence type="ECO:0000313" key="11">
    <source>
        <dbReference type="EMBL" id="XAU15916.1"/>
    </source>
</evidence>
<reference evidence="11 12" key="1">
    <citation type="submission" date="2024-03" db="EMBL/GenBank/DDBJ databases">
        <title>Sulfurimonas sp. HSL3-1.</title>
        <authorList>
            <person name="Wang S."/>
        </authorList>
    </citation>
    <scope>NUCLEOTIDE SEQUENCE [LARGE SCALE GENOMIC DNA]</scope>
    <source>
        <strain evidence="11 12">HSL3-1</strain>
    </source>
</reference>
<keyword evidence="12" id="KW-1185">Reference proteome</keyword>
<feature type="domain" description="CBS" evidence="10">
    <location>
        <begin position="205"/>
        <end position="262"/>
    </location>
</feature>
<name>A0ABZ3HCB7_9BACT</name>
<comment type="similarity">
    <text evidence="2">Belongs to the SLC41A transporter family.</text>
</comment>
<evidence type="ECO:0000313" key="12">
    <source>
        <dbReference type="Proteomes" id="UP001447842"/>
    </source>
</evidence>
<evidence type="ECO:0000256" key="4">
    <source>
        <dbReference type="ARBA" id="ARBA00022692"/>
    </source>
</evidence>
<evidence type="ECO:0000256" key="8">
    <source>
        <dbReference type="PROSITE-ProRule" id="PRU00703"/>
    </source>
</evidence>
<evidence type="ECO:0000256" key="5">
    <source>
        <dbReference type="ARBA" id="ARBA00022842"/>
    </source>
</evidence>
<accession>A0ABZ3HCB7</accession>
<keyword evidence="5" id="KW-0460">Magnesium</keyword>
<evidence type="ECO:0000259" key="10">
    <source>
        <dbReference type="PROSITE" id="PS51371"/>
    </source>
</evidence>
<dbReference type="PANTHER" id="PTHR43773">
    <property type="entry name" value="MAGNESIUM TRANSPORTER MGTE"/>
    <property type="match status" value="1"/>
</dbReference>
<feature type="transmembrane region" description="Helical" evidence="9">
    <location>
        <begin position="425"/>
        <end position="448"/>
    </location>
</feature>
<evidence type="ECO:0000256" key="2">
    <source>
        <dbReference type="ARBA" id="ARBA00009749"/>
    </source>
</evidence>
<evidence type="ECO:0000256" key="7">
    <source>
        <dbReference type="ARBA" id="ARBA00023136"/>
    </source>
</evidence>
<dbReference type="PANTHER" id="PTHR43773:SF1">
    <property type="entry name" value="MAGNESIUM TRANSPORTER MGTE"/>
    <property type="match status" value="1"/>
</dbReference>
<organism evidence="11 12">
    <name type="scientific">Sulfurimonas diazotrophicus</name>
    <dbReference type="NCBI Taxonomy" id="3131939"/>
    <lineage>
        <taxon>Bacteria</taxon>
        <taxon>Pseudomonadati</taxon>
        <taxon>Campylobacterota</taxon>
        <taxon>Epsilonproteobacteria</taxon>
        <taxon>Campylobacterales</taxon>
        <taxon>Sulfurimonadaceae</taxon>
        <taxon>Sulfurimonas</taxon>
    </lineage>
</organism>
<dbReference type="InterPro" id="IPR036739">
    <property type="entry name" value="SLC41_membr_dom_sf"/>
</dbReference>
<dbReference type="Pfam" id="PF03448">
    <property type="entry name" value="MgtE_N"/>
    <property type="match status" value="1"/>
</dbReference>
<gene>
    <name evidence="11" type="ORF">WCY31_04230</name>
</gene>
<dbReference type="Proteomes" id="UP001447842">
    <property type="component" value="Chromosome"/>
</dbReference>
<dbReference type="PROSITE" id="PS51371">
    <property type="entry name" value="CBS"/>
    <property type="match status" value="2"/>
</dbReference>
<keyword evidence="3" id="KW-0813">Transport</keyword>
<feature type="transmembrane region" description="Helical" evidence="9">
    <location>
        <begin position="360"/>
        <end position="382"/>
    </location>
</feature>
<feature type="domain" description="CBS" evidence="10">
    <location>
        <begin position="135"/>
        <end position="199"/>
    </location>
</feature>
<dbReference type="Pfam" id="PF01769">
    <property type="entry name" value="MgtE"/>
    <property type="match status" value="1"/>
</dbReference>
<keyword evidence="7 9" id="KW-0472">Membrane</keyword>
<evidence type="ECO:0000256" key="1">
    <source>
        <dbReference type="ARBA" id="ARBA00004141"/>
    </source>
</evidence>
<dbReference type="InterPro" id="IPR038076">
    <property type="entry name" value="MgtE_N_sf"/>
</dbReference>
<dbReference type="Gene3D" id="3.10.580.10">
    <property type="entry name" value="CBS-domain"/>
    <property type="match status" value="1"/>
</dbReference>
<protein>
    <submittedName>
        <fullName evidence="11">Magnesium transporter</fullName>
    </submittedName>
</protein>
<keyword evidence="8" id="KW-0129">CBS domain</keyword>
<comment type="subcellular location">
    <subcellularLocation>
        <location evidence="1">Membrane</location>
        <topology evidence="1">Multi-pass membrane protein</topology>
    </subcellularLocation>
</comment>
<dbReference type="InterPro" id="IPR046342">
    <property type="entry name" value="CBS_dom_sf"/>
</dbReference>